<proteinExistence type="predicted"/>
<evidence type="ECO:0000256" key="1">
    <source>
        <dbReference type="SAM" id="MobiDB-lite"/>
    </source>
</evidence>
<organism evidence="3">
    <name type="scientific">Haptolina brevifila</name>
    <dbReference type="NCBI Taxonomy" id="156173"/>
    <lineage>
        <taxon>Eukaryota</taxon>
        <taxon>Haptista</taxon>
        <taxon>Haptophyta</taxon>
        <taxon>Prymnesiophyceae</taxon>
        <taxon>Prymnesiales</taxon>
        <taxon>Prymnesiaceae</taxon>
        <taxon>Haptolina</taxon>
    </lineage>
</organism>
<feature type="region of interest" description="Disordered" evidence="1">
    <location>
        <begin position="142"/>
        <end position="168"/>
    </location>
</feature>
<sequence>MKRSSLACLVCVMTLAIAADDVDEAARRKAVRMKSTRQLKEILTELKIEHKGLGKDDLKELAFTENAVERWEDIHPEKKKRRRSPEDEEREQIIQRLSGMGLFGSGQSGQLASMDLEALRNLDKQLGGLGNLFGGGLKFGAAQEKKSDDDGAAGGESQEDETADHEEL</sequence>
<feature type="signal peptide" evidence="2">
    <location>
        <begin position="1"/>
        <end position="18"/>
    </location>
</feature>
<feature type="compositionally biased region" description="Acidic residues" evidence="1">
    <location>
        <begin position="157"/>
        <end position="168"/>
    </location>
</feature>
<name>A0A7S2G9G5_9EUKA</name>
<feature type="chain" id="PRO_5030572032" evidence="2">
    <location>
        <begin position="19"/>
        <end position="168"/>
    </location>
</feature>
<evidence type="ECO:0000256" key="2">
    <source>
        <dbReference type="SAM" id="SignalP"/>
    </source>
</evidence>
<protein>
    <submittedName>
        <fullName evidence="3">Uncharacterized protein</fullName>
    </submittedName>
</protein>
<reference evidence="3" key="1">
    <citation type="submission" date="2021-01" db="EMBL/GenBank/DDBJ databases">
        <authorList>
            <person name="Corre E."/>
            <person name="Pelletier E."/>
            <person name="Niang G."/>
            <person name="Scheremetjew M."/>
            <person name="Finn R."/>
            <person name="Kale V."/>
            <person name="Holt S."/>
            <person name="Cochrane G."/>
            <person name="Meng A."/>
            <person name="Brown T."/>
            <person name="Cohen L."/>
        </authorList>
    </citation>
    <scope>NUCLEOTIDE SEQUENCE</scope>
    <source>
        <strain evidence="3">UTEX LB 985</strain>
    </source>
</reference>
<accession>A0A7S2G9G5</accession>
<keyword evidence="2" id="KW-0732">Signal</keyword>
<gene>
    <name evidence="3" type="ORF">CBRE1094_LOCUS12234</name>
</gene>
<feature type="region of interest" description="Disordered" evidence="1">
    <location>
        <begin position="69"/>
        <end position="91"/>
    </location>
</feature>
<evidence type="ECO:0000313" key="3">
    <source>
        <dbReference type="EMBL" id="CAD9437986.1"/>
    </source>
</evidence>
<dbReference type="AlphaFoldDB" id="A0A7S2G9G5"/>
<dbReference type="EMBL" id="HBGU01022424">
    <property type="protein sequence ID" value="CAD9437986.1"/>
    <property type="molecule type" value="Transcribed_RNA"/>
</dbReference>